<evidence type="ECO:0000313" key="2">
    <source>
        <dbReference type="EMBL" id="SDD30313.1"/>
    </source>
</evidence>
<dbReference type="PRINTS" id="PR00111">
    <property type="entry name" value="ABHYDROLASE"/>
</dbReference>
<reference evidence="3" key="1">
    <citation type="submission" date="2016-10" db="EMBL/GenBank/DDBJ databases">
        <authorList>
            <person name="Varghese N."/>
            <person name="Submissions S."/>
        </authorList>
    </citation>
    <scope>NUCLEOTIDE SEQUENCE [LARGE SCALE GENOMIC DNA]</scope>
    <source>
        <strain evidence="3">DSM 45421</strain>
    </source>
</reference>
<dbReference type="PANTHER" id="PTHR43329">
    <property type="entry name" value="EPOXIDE HYDROLASE"/>
    <property type="match status" value="1"/>
</dbReference>
<accession>A0A1G6TMJ7</accession>
<dbReference type="STRING" id="1190417.SAMN05660690_3941"/>
<dbReference type="RefSeq" id="WP_245692476.1">
    <property type="nucleotide sequence ID" value="NZ_FMZF01000006.1"/>
</dbReference>
<dbReference type="AlphaFoldDB" id="A0A1G6TMJ7"/>
<dbReference type="Proteomes" id="UP000199416">
    <property type="component" value="Unassembled WGS sequence"/>
</dbReference>
<evidence type="ECO:0000259" key="1">
    <source>
        <dbReference type="Pfam" id="PF00561"/>
    </source>
</evidence>
<name>A0A1G6TMJ7_9ACTN</name>
<protein>
    <submittedName>
        <fullName evidence="2">Haloacetate dehalogenase</fullName>
    </submittedName>
</protein>
<proteinExistence type="predicted"/>
<dbReference type="InterPro" id="IPR000073">
    <property type="entry name" value="AB_hydrolase_1"/>
</dbReference>
<dbReference type="EMBL" id="FMZF01000006">
    <property type="protein sequence ID" value="SDD30313.1"/>
    <property type="molecule type" value="Genomic_DNA"/>
</dbReference>
<organism evidence="2 3">
    <name type="scientific">Geodermatophilus telluris</name>
    <dbReference type="NCBI Taxonomy" id="1190417"/>
    <lineage>
        <taxon>Bacteria</taxon>
        <taxon>Bacillati</taxon>
        <taxon>Actinomycetota</taxon>
        <taxon>Actinomycetes</taxon>
        <taxon>Geodermatophilales</taxon>
        <taxon>Geodermatophilaceae</taxon>
        <taxon>Geodermatophilus</taxon>
    </lineage>
</organism>
<feature type="domain" description="AB hydrolase-1" evidence="1">
    <location>
        <begin position="6"/>
        <end position="115"/>
    </location>
</feature>
<dbReference type="Pfam" id="PF00561">
    <property type="entry name" value="Abhydrolase_1"/>
    <property type="match status" value="1"/>
</dbReference>
<sequence>MGGSGPPLLLLHGYPETHLAWAPVAGDLAEDSTVVAPDLRGYGDSTAPPATPGHGNAGKRAMARDCVALMGLLGFDRFDVAGHDRGGRVAYRMALDSPAAVRRLTVLDVVPTGEVWARGDARFALAYWHGGLLAQPHPLPERLIAADPEYFLFDAEFGGAIRGFPPAAVADYARCARDPATVEAVCEDYRAGATCDRRDDDEDRAAGRRITCPTQDLCAGRGGPSRVT</sequence>
<dbReference type="Gene3D" id="3.40.50.1820">
    <property type="entry name" value="alpha/beta hydrolase"/>
    <property type="match status" value="1"/>
</dbReference>
<dbReference type="InterPro" id="IPR029058">
    <property type="entry name" value="AB_hydrolase_fold"/>
</dbReference>
<evidence type="ECO:0000313" key="3">
    <source>
        <dbReference type="Proteomes" id="UP000199416"/>
    </source>
</evidence>
<dbReference type="GO" id="GO:0003824">
    <property type="term" value="F:catalytic activity"/>
    <property type="evidence" value="ECO:0007669"/>
    <property type="project" value="UniProtKB-ARBA"/>
</dbReference>
<gene>
    <name evidence="2" type="ORF">SAMN05660690_3941</name>
</gene>
<dbReference type="SUPFAM" id="SSF53474">
    <property type="entry name" value="alpha/beta-Hydrolases"/>
    <property type="match status" value="1"/>
</dbReference>
<keyword evidence="3" id="KW-1185">Reference proteome</keyword>